<dbReference type="GO" id="GO:0005524">
    <property type="term" value="F:ATP binding"/>
    <property type="evidence" value="ECO:0007669"/>
    <property type="project" value="UniProtKB-KW"/>
</dbReference>
<dbReference type="EMBL" id="FPBO01000014">
    <property type="protein sequence ID" value="SFU91908.1"/>
    <property type="molecule type" value="Genomic_DNA"/>
</dbReference>
<evidence type="ECO:0000313" key="1">
    <source>
        <dbReference type="EMBL" id="SFU91908.1"/>
    </source>
</evidence>
<sequence length="62" mass="6403">MVAKGLSVILVSSELPEVLGLADRVVVMHHGHVKNVFERAQCTPELVVAAASGLDLPAGEAA</sequence>
<keyword evidence="1" id="KW-0067">ATP-binding</keyword>
<proteinExistence type="predicted"/>
<dbReference type="InterPro" id="IPR027417">
    <property type="entry name" value="P-loop_NTPase"/>
</dbReference>
<dbReference type="Proteomes" id="UP000199391">
    <property type="component" value="Unassembled WGS sequence"/>
</dbReference>
<dbReference type="SUPFAM" id="SSF52540">
    <property type="entry name" value="P-loop containing nucleoside triphosphate hydrolases"/>
    <property type="match status" value="1"/>
</dbReference>
<dbReference type="AlphaFoldDB" id="A0A1I7K385"/>
<keyword evidence="1" id="KW-0547">Nucleotide-binding</keyword>
<name>A0A1I7K385_9BURK</name>
<reference evidence="2" key="1">
    <citation type="submission" date="2016-10" db="EMBL/GenBank/DDBJ databases">
        <authorList>
            <person name="Varghese N."/>
            <person name="Submissions S."/>
        </authorList>
    </citation>
    <scope>NUCLEOTIDE SEQUENCE [LARGE SCALE GENOMIC DNA]</scope>
    <source>
        <strain evidence="2">CGMCC 1.11014</strain>
    </source>
</reference>
<dbReference type="STRING" id="1035707.SAMN05216552_1014130"/>
<keyword evidence="2" id="KW-1185">Reference proteome</keyword>
<organism evidence="1 2">
    <name type="scientific">Pseudoduganella namucuonensis</name>
    <dbReference type="NCBI Taxonomy" id="1035707"/>
    <lineage>
        <taxon>Bacteria</taxon>
        <taxon>Pseudomonadati</taxon>
        <taxon>Pseudomonadota</taxon>
        <taxon>Betaproteobacteria</taxon>
        <taxon>Burkholderiales</taxon>
        <taxon>Oxalobacteraceae</taxon>
        <taxon>Telluria group</taxon>
        <taxon>Pseudoduganella</taxon>
    </lineage>
</organism>
<evidence type="ECO:0000313" key="2">
    <source>
        <dbReference type="Proteomes" id="UP000199391"/>
    </source>
</evidence>
<accession>A0A1I7K385</accession>
<protein>
    <submittedName>
        <fullName evidence="1">Rhamnose transport system ATP-binding protein</fullName>
    </submittedName>
</protein>
<gene>
    <name evidence="1" type="ORF">SAMN05216552_1014130</name>
</gene>